<keyword evidence="10 12" id="KW-1133">Transmembrane helix</keyword>
<evidence type="ECO:0000256" key="9">
    <source>
        <dbReference type="ARBA" id="ARBA00022967"/>
    </source>
</evidence>
<dbReference type="CDD" id="cd03216">
    <property type="entry name" value="ABC_Carb_Monos_I"/>
    <property type="match status" value="1"/>
</dbReference>
<dbReference type="InterPro" id="IPR003593">
    <property type="entry name" value="AAA+_ATPase"/>
</dbReference>
<dbReference type="GO" id="GO:0005886">
    <property type="term" value="C:plasma membrane"/>
    <property type="evidence" value="ECO:0007669"/>
    <property type="project" value="UniProtKB-SubCell"/>
</dbReference>
<evidence type="ECO:0000256" key="12">
    <source>
        <dbReference type="SAM" id="Phobius"/>
    </source>
</evidence>
<evidence type="ECO:0000256" key="3">
    <source>
        <dbReference type="ARBA" id="ARBA00022448"/>
    </source>
</evidence>
<feature type="transmembrane region" description="Helical" evidence="12">
    <location>
        <begin position="42"/>
        <end position="59"/>
    </location>
</feature>
<evidence type="ECO:0000256" key="7">
    <source>
        <dbReference type="ARBA" id="ARBA00022741"/>
    </source>
</evidence>
<dbReference type="HOGENOM" id="CLU_333656_0_0_9"/>
<protein>
    <submittedName>
        <fullName evidence="14">Sugar ABC transporter ATPase</fullName>
    </submittedName>
</protein>
<keyword evidence="7" id="KW-0547">Nucleotide-binding</keyword>
<name>H6NTU2_9BACL</name>
<gene>
    <name evidence="14" type="ORF">PM3016_726</name>
</gene>
<dbReference type="PANTHER" id="PTHR43790">
    <property type="entry name" value="CARBOHYDRATE TRANSPORT ATP-BINDING PROTEIN MG119-RELATED"/>
    <property type="match status" value="1"/>
</dbReference>
<dbReference type="PANTHER" id="PTHR43790:SF4">
    <property type="entry name" value="GUANOSINE IMPORT ATP-BINDING PROTEIN NUPO"/>
    <property type="match status" value="1"/>
</dbReference>
<keyword evidence="15" id="KW-1185">Reference proteome</keyword>
<dbReference type="SMART" id="SM00382">
    <property type="entry name" value="AAA"/>
    <property type="match status" value="1"/>
</dbReference>
<dbReference type="InterPro" id="IPR027417">
    <property type="entry name" value="P-loop_NTPase"/>
</dbReference>
<dbReference type="PROSITE" id="PS00211">
    <property type="entry name" value="ABC_TRANSPORTER_1"/>
    <property type="match status" value="2"/>
</dbReference>
<dbReference type="GO" id="GO:0005524">
    <property type="term" value="F:ATP binding"/>
    <property type="evidence" value="ECO:0007669"/>
    <property type="project" value="UniProtKB-KW"/>
</dbReference>
<evidence type="ECO:0000256" key="1">
    <source>
        <dbReference type="ARBA" id="ARBA00004202"/>
    </source>
</evidence>
<comment type="subcellular location">
    <subcellularLocation>
        <location evidence="2">Cell membrane</location>
        <topology evidence="2">Multi-pass membrane protein</topology>
    </subcellularLocation>
    <subcellularLocation>
        <location evidence="1">Cell membrane</location>
        <topology evidence="1">Peripheral membrane protein</topology>
    </subcellularLocation>
</comment>
<keyword evidence="4" id="KW-1003">Cell membrane</keyword>
<dbReference type="Pfam" id="PF02653">
    <property type="entry name" value="BPD_transp_2"/>
    <property type="match status" value="1"/>
</dbReference>
<sequence>MSEEVIVSYLAAAIRLCVPLLLAGIGLLYMSRSGILNIGMEGMMLIGALAGVFGAHTYGSAGAGLLFAVTVGAVVGLLFGFLVITTGADQVVIGTALNLLGLGLTTVFGRSLLGMGQEAVKVEGFPVVPLPLLSGIPFLGEALFRQNVLAYAAFLLVPLTAFLFYRTRWGLQVRAVGENPLAADTLGVKVHRVRYLCSVIGGIMAGVAGSSISLGILNQFTENMVAGRGFIALSAVIFGRWTPGGTMSAAVLFGGPTRCSCGSSRWASSCPTSSCSCSRTSSRWLPWPGSPDAAGSRRRRVRHTRVWRTAAAEWIGEAVKGEETMRTMDAMNAMNAMDAMDAMDRESAADCGHKPDTILETRSLVKRFGAFLANEGISLSIRRGEIHAILGENGAGKSTLMNMLCGMLVPDEGEIRFRGRPVRFTSPGQAMEAGIGMVHQHFMLIPALTVAENVVLGMKGRSPLFRLKEACAEIRRLSERFGLEVEPERLLGDLSVGQQQRVEIVKTLYRGAEFIVLDEPTAVLTPPEVQDLFRVLSALKAQGKTIIFISHKLQEVQAICDRVTVLRLGRLAGTLEMKDTNPAEIARLMIGRDVRAPVRTGAASGTAVRLRVEGICASERGVPLLRDLSLRIREGEILGIAGVDGNGQRELAEVLFGLRGRDAGEIRLEGRELDRPHPRLMTELGAAYIPEDRHKEGLMLQMSIAENLIAKQYRGKRFSLGGFLRRRRMRACAEESIRDFAVRATGPGHRVGGLSGGNQQKVILARELMLHPRVMVAMQPTRGMDVGAAEYVHRRLLEAREQGCAILLISTELEEIMALSDRIAVIYKGRLLETMDREEADLDRIGLLMAGVESGA</sequence>
<evidence type="ECO:0000313" key="14">
    <source>
        <dbReference type="EMBL" id="AFC27686.1"/>
    </source>
</evidence>
<dbReference type="SUPFAM" id="SSF52540">
    <property type="entry name" value="P-loop containing nucleoside triphosphate hydrolases"/>
    <property type="match status" value="2"/>
</dbReference>
<evidence type="ECO:0000256" key="8">
    <source>
        <dbReference type="ARBA" id="ARBA00022840"/>
    </source>
</evidence>
<evidence type="ECO:0000256" key="10">
    <source>
        <dbReference type="ARBA" id="ARBA00022989"/>
    </source>
</evidence>
<dbReference type="FunFam" id="3.40.50.300:FF:000127">
    <property type="entry name" value="Ribose import ATP-binding protein RbsA"/>
    <property type="match status" value="1"/>
</dbReference>
<accession>H6NTU2</accession>
<feature type="transmembrane region" description="Helical" evidence="12">
    <location>
        <begin position="148"/>
        <end position="165"/>
    </location>
</feature>
<evidence type="ECO:0000256" key="5">
    <source>
        <dbReference type="ARBA" id="ARBA00022692"/>
    </source>
</evidence>
<organism evidence="14 15">
    <name type="scientific">Paenibacillus mucilaginosus 3016</name>
    <dbReference type="NCBI Taxonomy" id="1116391"/>
    <lineage>
        <taxon>Bacteria</taxon>
        <taxon>Bacillati</taxon>
        <taxon>Bacillota</taxon>
        <taxon>Bacilli</taxon>
        <taxon>Bacillales</taxon>
        <taxon>Paenibacillaceae</taxon>
        <taxon>Paenibacillus</taxon>
    </lineage>
</organism>
<evidence type="ECO:0000256" key="6">
    <source>
        <dbReference type="ARBA" id="ARBA00022737"/>
    </source>
</evidence>
<keyword evidence="11 12" id="KW-0472">Membrane</keyword>
<keyword evidence="6" id="KW-0677">Repeat</keyword>
<keyword evidence="8" id="KW-0067">ATP-binding</keyword>
<feature type="transmembrane region" description="Helical" evidence="12">
    <location>
        <begin position="6"/>
        <end position="30"/>
    </location>
</feature>
<evidence type="ECO:0000256" key="11">
    <source>
        <dbReference type="ARBA" id="ARBA00023136"/>
    </source>
</evidence>
<keyword evidence="5 12" id="KW-0812">Transmembrane</keyword>
<keyword evidence="9" id="KW-1278">Translocase</keyword>
<dbReference type="CDD" id="cd03215">
    <property type="entry name" value="ABC_Carb_Monos_II"/>
    <property type="match status" value="1"/>
</dbReference>
<dbReference type="InterPro" id="IPR003439">
    <property type="entry name" value="ABC_transporter-like_ATP-bd"/>
</dbReference>
<evidence type="ECO:0000313" key="15">
    <source>
        <dbReference type="Proteomes" id="UP000007523"/>
    </source>
</evidence>
<dbReference type="PROSITE" id="PS50893">
    <property type="entry name" value="ABC_TRANSPORTER_2"/>
    <property type="match status" value="2"/>
</dbReference>
<dbReference type="GO" id="GO:0016887">
    <property type="term" value="F:ATP hydrolysis activity"/>
    <property type="evidence" value="ECO:0007669"/>
    <property type="project" value="InterPro"/>
</dbReference>
<feature type="domain" description="ABC transporter" evidence="13">
    <location>
        <begin position="610"/>
        <end position="853"/>
    </location>
</feature>
<dbReference type="Proteomes" id="UP000007523">
    <property type="component" value="Chromosome"/>
</dbReference>
<dbReference type="InterPro" id="IPR017871">
    <property type="entry name" value="ABC_transporter-like_CS"/>
</dbReference>
<dbReference type="AlphaFoldDB" id="H6NTU2"/>
<dbReference type="RefSeq" id="WP_014368480.1">
    <property type="nucleotide sequence ID" value="NC_016935.1"/>
</dbReference>
<evidence type="ECO:0000256" key="2">
    <source>
        <dbReference type="ARBA" id="ARBA00004651"/>
    </source>
</evidence>
<feature type="domain" description="ABC transporter" evidence="13">
    <location>
        <begin position="359"/>
        <end position="593"/>
    </location>
</feature>
<feature type="transmembrane region" description="Helical" evidence="12">
    <location>
        <begin position="195"/>
        <end position="217"/>
    </location>
</feature>
<dbReference type="EMBL" id="CP003235">
    <property type="protein sequence ID" value="AFC27686.1"/>
    <property type="molecule type" value="Genomic_DNA"/>
</dbReference>
<dbReference type="Pfam" id="PF00005">
    <property type="entry name" value="ABC_tran"/>
    <property type="match status" value="2"/>
</dbReference>
<evidence type="ECO:0000256" key="4">
    <source>
        <dbReference type="ARBA" id="ARBA00022475"/>
    </source>
</evidence>
<dbReference type="KEGG" id="pmq:PM3016_726"/>
<keyword evidence="3" id="KW-0813">Transport</keyword>
<dbReference type="CDD" id="cd06580">
    <property type="entry name" value="TM_PBP1_transp_TpRbsC_like"/>
    <property type="match status" value="1"/>
</dbReference>
<dbReference type="GO" id="GO:0022857">
    <property type="term" value="F:transmembrane transporter activity"/>
    <property type="evidence" value="ECO:0007669"/>
    <property type="project" value="InterPro"/>
</dbReference>
<feature type="transmembrane region" description="Helical" evidence="12">
    <location>
        <begin position="65"/>
        <end position="84"/>
    </location>
</feature>
<evidence type="ECO:0000259" key="13">
    <source>
        <dbReference type="PROSITE" id="PS50893"/>
    </source>
</evidence>
<dbReference type="STRING" id="1116391.PM3016_726"/>
<reference evidence="14 15" key="1">
    <citation type="journal article" date="2012" name="J. Bacteriol.">
        <title>Complete Genome Sequence of Paenibacillus mucilaginosus 3016, a Bacterium Functional as Microbial Fertilizer.</title>
        <authorList>
            <person name="Ma M."/>
            <person name="Wang Z."/>
            <person name="Li L."/>
            <person name="Jiang X."/>
            <person name="Guan D."/>
            <person name="Cao F."/>
            <person name="Chen H."/>
            <person name="Wang X."/>
            <person name="Shen D."/>
            <person name="Du B."/>
            <person name="Li J."/>
        </authorList>
    </citation>
    <scope>NUCLEOTIDE SEQUENCE [LARGE SCALE GENOMIC DNA]</scope>
    <source>
        <strain evidence="14 15">3016</strain>
    </source>
</reference>
<dbReference type="Gene3D" id="3.40.50.300">
    <property type="entry name" value="P-loop containing nucleotide triphosphate hydrolases"/>
    <property type="match status" value="2"/>
</dbReference>
<proteinExistence type="predicted"/>
<feature type="transmembrane region" description="Helical" evidence="12">
    <location>
        <begin position="91"/>
        <end position="113"/>
    </location>
</feature>
<dbReference type="InterPro" id="IPR050107">
    <property type="entry name" value="ABC_carbohydrate_import_ATPase"/>
</dbReference>
<dbReference type="InterPro" id="IPR001851">
    <property type="entry name" value="ABC_transp_permease"/>
</dbReference>